<dbReference type="Proteomes" id="UP000185473">
    <property type="component" value="Chromosome"/>
</dbReference>
<accession>A0A1L6RA61</accession>
<dbReference type="OrthoDB" id="2149744at2"/>
<reference evidence="1 2" key="1">
    <citation type="submission" date="2016-02" db="EMBL/GenBank/DDBJ databases">
        <title>Complete Genome Sequence of Weissella jogaejeotgali FOL01.</title>
        <authorList>
            <person name="Lee J.-H."/>
            <person name="Ku H.-J."/>
        </authorList>
    </citation>
    <scope>NUCLEOTIDE SEQUENCE [LARGE SCALE GENOMIC DNA]</scope>
    <source>
        <strain evidence="1 2">FOL01</strain>
    </source>
</reference>
<evidence type="ECO:0000313" key="2">
    <source>
        <dbReference type="Proteomes" id="UP000185473"/>
    </source>
</evidence>
<evidence type="ECO:0000313" key="1">
    <source>
        <dbReference type="EMBL" id="APS41403.1"/>
    </source>
</evidence>
<proteinExistence type="predicted"/>
<dbReference type="AlphaFoldDB" id="A0A1L6RA61"/>
<protein>
    <submittedName>
        <fullName evidence="1">Uncharacterized protein</fullName>
    </submittedName>
</protein>
<sequence>MANDPITSDTHQQLMADFSAGGPQVGEKNITLKEGFDVRDASGEEQNYTQWDVIHRADETYWSPLNGDRKTLYDITDYEIKSKKSDQWISIAEWFDSDEL</sequence>
<dbReference type="RefSeq" id="WP_075269259.1">
    <property type="nucleotide sequence ID" value="NZ_CP014332.1"/>
</dbReference>
<dbReference type="EMBL" id="CP014332">
    <property type="protein sequence ID" value="APS41403.1"/>
    <property type="molecule type" value="Genomic_DNA"/>
</dbReference>
<name>A0A1L6RA61_9LACO</name>
<dbReference type="KEGG" id="wjo:FOL01_0544"/>
<keyword evidence="2" id="KW-1185">Reference proteome</keyword>
<gene>
    <name evidence="1" type="ORF">FOL01_0544</name>
</gene>
<organism evidence="1 2">
    <name type="scientific">Weissella jogaejeotgali</name>
    <dbReference type="NCBI Taxonomy" id="1631871"/>
    <lineage>
        <taxon>Bacteria</taxon>
        <taxon>Bacillati</taxon>
        <taxon>Bacillota</taxon>
        <taxon>Bacilli</taxon>
        <taxon>Lactobacillales</taxon>
        <taxon>Lactobacillaceae</taxon>
        <taxon>Weissella</taxon>
    </lineage>
</organism>